<gene>
    <name evidence="2" type="ORF">J8273_5381</name>
</gene>
<name>A0A8J6BWF2_9EUKA</name>
<protein>
    <submittedName>
        <fullName evidence="2">Uncharacterized protein</fullName>
    </submittedName>
</protein>
<keyword evidence="3" id="KW-1185">Reference proteome</keyword>
<evidence type="ECO:0000313" key="3">
    <source>
        <dbReference type="Proteomes" id="UP000717585"/>
    </source>
</evidence>
<feature type="coiled-coil region" evidence="1">
    <location>
        <begin position="69"/>
        <end position="131"/>
    </location>
</feature>
<accession>A0A8J6BWF2</accession>
<reference evidence="2" key="1">
    <citation type="submission" date="2021-05" db="EMBL/GenBank/DDBJ databases">
        <title>A free-living protist that lacks canonical eukaryotic 1 DNA replication and segregation systems.</title>
        <authorList>
            <person name="Salas-Leiva D.E."/>
            <person name="Tromer E.C."/>
            <person name="Curtis B.A."/>
            <person name="Jerlstrom-Hultqvist J."/>
            <person name="Kolisko M."/>
            <person name="Yi Z."/>
            <person name="Salas-Leiva J.S."/>
            <person name="Gallot-Lavallee L."/>
            <person name="Kops G.J.P.L."/>
            <person name="Archibald J.M."/>
            <person name="Simpson A.G.B."/>
            <person name="Roger A.J."/>
        </authorList>
    </citation>
    <scope>NUCLEOTIDE SEQUENCE</scope>
    <source>
        <strain evidence="2">BICM</strain>
    </source>
</reference>
<evidence type="ECO:0000313" key="2">
    <source>
        <dbReference type="EMBL" id="KAG9392391.1"/>
    </source>
</evidence>
<dbReference type="Proteomes" id="UP000717585">
    <property type="component" value="Unassembled WGS sequence"/>
</dbReference>
<keyword evidence="1" id="KW-0175">Coiled coil</keyword>
<comment type="caution">
    <text evidence="2">The sequence shown here is derived from an EMBL/GenBank/DDBJ whole genome shotgun (WGS) entry which is preliminary data.</text>
</comment>
<organism evidence="2 3">
    <name type="scientific">Carpediemonas membranifera</name>
    <dbReference type="NCBI Taxonomy" id="201153"/>
    <lineage>
        <taxon>Eukaryota</taxon>
        <taxon>Metamonada</taxon>
        <taxon>Carpediemonas-like organisms</taxon>
        <taxon>Carpediemonas</taxon>
    </lineage>
</organism>
<proteinExistence type="predicted"/>
<sequence>MGSNEFEALEALISRLDVGDSMLAKTKVISATVIQGGEALLELKDNVAEACNNFATEMTTGDAEIVQALDDGEDALYEAEERRDDVNNESQQRTTELVTMFNMYQNEKTTIESLAERCDALASEIKSLKQQNTIIEQISDMYELYESGKD</sequence>
<dbReference type="EMBL" id="JAHDYR010000038">
    <property type="protein sequence ID" value="KAG9392391.1"/>
    <property type="molecule type" value="Genomic_DNA"/>
</dbReference>
<dbReference type="AlphaFoldDB" id="A0A8J6BWF2"/>
<evidence type="ECO:0000256" key="1">
    <source>
        <dbReference type="SAM" id="Coils"/>
    </source>
</evidence>